<dbReference type="Proteomes" id="UP000754883">
    <property type="component" value="Unassembled WGS sequence"/>
</dbReference>
<proteinExistence type="predicted"/>
<reference evidence="7 8" key="2">
    <citation type="submission" date="2021-10" db="EMBL/GenBank/DDBJ databases">
        <authorList>
            <person name="Piombo E."/>
        </authorList>
    </citation>
    <scope>NUCLEOTIDE SEQUENCE [LARGE SCALE GENOMIC DNA]</scope>
</reference>
<keyword evidence="3" id="KW-0539">Nucleus</keyword>
<evidence type="ECO:0000256" key="3">
    <source>
        <dbReference type="ARBA" id="ARBA00023242"/>
    </source>
</evidence>
<feature type="coiled-coil region" evidence="4">
    <location>
        <begin position="66"/>
        <end position="93"/>
    </location>
</feature>
<feature type="region of interest" description="Disordered" evidence="5">
    <location>
        <begin position="163"/>
        <end position="182"/>
    </location>
</feature>
<evidence type="ECO:0000313" key="8">
    <source>
        <dbReference type="Proteomes" id="UP000754883"/>
    </source>
</evidence>
<dbReference type="PANTHER" id="PTHR31001">
    <property type="entry name" value="UNCHARACTERIZED TRANSCRIPTIONAL REGULATORY PROTEIN"/>
    <property type="match status" value="1"/>
</dbReference>
<dbReference type="GO" id="GO:0008270">
    <property type="term" value="F:zinc ion binding"/>
    <property type="evidence" value="ECO:0007669"/>
    <property type="project" value="InterPro"/>
</dbReference>
<dbReference type="PANTHER" id="PTHR31001:SF49">
    <property type="entry name" value="ZN(II)2CYS6 TRANSCRIPTION FACTOR (EUROFUNG)"/>
    <property type="match status" value="1"/>
</dbReference>
<keyword evidence="8" id="KW-1185">Reference proteome</keyword>
<dbReference type="SUPFAM" id="SSF57701">
    <property type="entry name" value="Zn2/Cys6 DNA-binding domain"/>
    <property type="match status" value="1"/>
</dbReference>
<dbReference type="CDD" id="cd00067">
    <property type="entry name" value="GAL4"/>
    <property type="match status" value="1"/>
</dbReference>
<accession>A0A9N9UQF2</accession>
<dbReference type="SMART" id="SM00906">
    <property type="entry name" value="Fungal_trans"/>
    <property type="match status" value="1"/>
</dbReference>
<dbReference type="EMBL" id="CABFNO020001553">
    <property type="protein sequence ID" value="CAG9999546.1"/>
    <property type="molecule type" value="Genomic_DNA"/>
</dbReference>
<dbReference type="Pfam" id="PF00172">
    <property type="entry name" value="Zn_clus"/>
    <property type="match status" value="1"/>
</dbReference>
<comment type="subcellular location">
    <subcellularLocation>
        <location evidence="1">Nucleus</location>
    </subcellularLocation>
</comment>
<comment type="caution">
    <text evidence="7">The sequence shown here is derived from an EMBL/GenBank/DDBJ whole genome shotgun (WGS) entry which is preliminary data.</text>
</comment>
<evidence type="ECO:0000259" key="6">
    <source>
        <dbReference type="PROSITE" id="PS50048"/>
    </source>
</evidence>
<evidence type="ECO:0000313" key="7">
    <source>
        <dbReference type="EMBL" id="CAG9999546.1"/>
    </source>
</evidence>
<evidence type="ECO:0000256" key="4">
    <source>
        <dbReference type="SAM" id="Coils"/>
    </source>
</evidence>
<dbReference type="CDD" id="cd12148">
    <property type="entry name" value="fungal_TF_MHR"/>
    <property type="match status" value="1"/>
</dbReference>
<dbReference type="Gene3D" id="4.10.240.10">
    <property type="entry name" value="Zn(2)-C6 fungal-type DNA-binding domain"/>
    <property type="match status" value="1"/>
</dbReference>
<feature type="compositionally biased region" description="Low complexity" evidence="5">
    <location>
        <begin position="627"/>
        <end position="639"/>
    </location>
</feature>
<evidence type="ECO:0000256" key="1">
    <source>
        <dbReference type="ARBA" id="ARBA00004123"/>
    </source>
</evidence>
<keyword evidence="2" id="KW-0479">Metal-binding</keyword>
<sequence>MPDPELSQFTTVFRASEPRRVRRGRQPLSCTSCQKRKSRCDRRQPCGACEKRGDFASCKFGPPGAADSARGRRQEMQSRLAKLEEMVRGLADESARLKSGSNQNEALSGNQTSAVSLANTDFIQSGDGHGSSSESRFLGPTNWEALVESIHDIKSILEAEQDGWDEDRQNEDGTPQPEDNDIIFGDVEPVTVAEVLDMLPSRQDTDRAIGAYFNAKFIAVPFIHTNHFRRTYNAFWDKPASANLLWISILLCIVSVGTMILRLKSNTPTCPEAIGQSRTYMSMAARCLVSGRYLKAKVYSVEAMLMYAHARNAQKVDADPIIWQLYGLAIRVAQRRGYHRDPIKASFKLSPYEAEMRRRVWFTLRSYDMLASYQQGMPSMVHEDGHDTDHPMNLTDDDFDEDSVVLNPRPVIDPFPITFYVQKSTLLPMLRRVMSHALGIKPLTFLQAQGIARELGEWHMTMPPCLRYRSFRETSFTDPNYTIMHRIMLELMYRISICNLFRPFIIDPNPSAKATTGKRAIELCRDAALGMLQIHIELDREIQPGGRFFEERYMVSSLSLHDFLVASMTLCIELTQFTHLSAEERADRIAILWTSYRMWLARSKDSADALHGSQVLRAILSRIDTTATTTSPSSGPASSLTARSTLQSDSDDTARMTQTSQELASELGISEANFTNMLNFDDLPSLETVFTNNNETTYWGSMDRYLRQDTSVEVCLDLPYLDLGIGKSGGV</sequence>
<dbReference type="Pfam" id="PF04082">
    <property type="entry name" value="Fungal_trans"/>
    <property type="match status" value="1"/>
</dbReference>
<dbReference type="GO" id="GO:0005634">
    <property type="term" value="C:nucleus"/>
    <property type="evidence" value="ECO:0007669"/>
    <property type="project" value="UniProtKB-SubCell"/>
</dbReference>
<keyword evidence="4" id="KW-0175">Coiled coil</keyword>
<dbReference type="GO" id="GO:0000981">
    <property type="term" value="F:DNA-binding transcription factor activity, RNA polymerase II-specific"/>
    <property type="evidence" value="ECO:0007669"/>
    <property type="project" value="InterPro"/>
</dbReference>
<dbReference type="InterPro" id="IPR007219">
    <property type="entry name" value="XnlR_reg_dom"/>
</dbReference>
<feature type="region of interest" description="Disordered" evidence="5">
    <location>
        <begin position="627"/>
        <end position="661"/>
    </location>
</feature>
<organism evidence="7 8">
    <name type="scientific">Clonostachys byssicola</name>
    <dbReference type="NCBI Taxonomy" id="160290"/>
    <lineage>
        <taxon>Eukaryota</taxon>
        <taxon>Fungi</taxon>
        <taxon>Dikarya</taxon>
        <taxon>Ascomycota</taxon>
        <taxon>Pezizomycotina</taxon>
        <taxon>Sordariomycetes</taxon>
        <taxon>Hypocreomycetidae</taxon>
        <taxon>Hypocreales</taxon>
        <taxon>Bionectriaceae</taxon>
        <taxon>Clonostachys</taxon>
    </lineage>
</organism>
<name>A0A9N9UQF2_9HYPO</name>
<reference evidence="8" key="1">
    <citation type="submission" date="2019-06" db="EMBL/GenBank/DDBJ databases">
        <authorList>
            <person name="Broberg M."/>
        </authorList>
    </citation>
    <scope>NUCLEOTIDE SEQUENCE [LARGE SCALE GENOMIC DNA]</scope>
</reference>
<evidence type="ECO:0000256" key="5">
    <source>
        <dbReference type="SAM" id="MobiDB-lite"/>
    </source>
</evidence>
<protein>
    <recommendedName>
        <fullName evidence="6">Zn(2)-C6 fungal-type domain-containing protein</fullName>
    </recommendedName>
</protein>
<dbReference type="PROSITE" id="PS50048">
    <property type="entry name" value="ZN2_CY6_FUNGAL_2"/>
    <property type="match status" value="1"/>
</dbReference>
<evidence type="ECO:0000256" key="2">
    <source>
        <dbReference type="ARBA" id="ARBA00022723"/>
    </source>
</evidence>
<dbReference type="InterPro" id="IPR050613">
    <property type="entry name" value="Sec_Metabolite_Reg"/>
</dbReference>
<gene>
    <name evidence="7" type="ORF">CBYS24578_00002499</name>
</gene>
<feature type="domain" description="Zn(2)-C6 fungal-type" evidence="6">
    <location>
        <begin position="29"/>
        <end position="60"/>
    </location>
</feature>
<dbReference type="GO" id="GO:0006351">
    <property type="term" value="P:DNA-templated transcription"/>
    <property type="evidence" value="ECO:0007669"/>
    <property type="project" value="InterPro"/>
</dbReference>
<dbReference type="InterPro" id="IPR001138">
    <property type="entry name" value="Zn2Cys6_DnaBD"/>
</dbReference>
<dbReference type="SMART" id="SM00066">
    <property type="entry name" value="GAL4"/>
    <property type="match status" value="1"/>
</dbReference>
<dbReference type="OrthoDB" id="4934715at2759"/>
<dbReference type="GO" id="GO:0003677">
    <property type="term" value="F:DNA binding"/>
    <property type="evidence" value="ECO:0007669"/>
    <property type="project" value="InterPro"/>
</dbReference>
<dbReference type="AlphaFoldDB" id="A0A9N9UQF2"/>
<dbReference type="InterPro" id="IPR036864">
    <property type="entry name" value="Zn2-C6_fun-type_DNA-bd_sf"/>
</dbReference>